<accession>A0A8S1R2V3</accession>
<organism evidence="2 3">
    <name type="scientific">Paramecium sonneborni</name>
    <dbReference type="NCBI Taxonomy" id="65129"/>
    <lineage>
        <taxon>Eukaryota</taxon>
        <taxon>Sar</taxon>
        <taxon>Alveolata</taxon>
        <taxon>Ciliophora</taxon>
        <taxon>Intramacronucleata</taxon>
        <taxon>Oligohymenophorea</taxon>
        <taxon>Peniculida</taxon>
        <taxon>Parameciidae</taxon>
        <taxon>Paramecium</taxon>
    </lineage>
</organism>
<sequence length="444" mass="52660">MIIEFIAFIFRITQNIFEFLGITPLILFLVKKSLCYGFFSIVAFTLILIPYFSYIPQMNQKVQIQYHLINGKYYGFVFDNSFKNICQITNSDIILEFQSSTLKFQKNFICESIVFEGNNEIQFQDEYYEIQFNIDANYLMPNQKTIVELTSYLITDDNNKNFKQQNLIKLGEQYHLSIFKFLPFRIVIKVLKKLSEILDLHDSYSKTGEIKLFTHIPNQNIKIKAIILEMIAYEAAQFSSEISFVPYLSGIRYYSYYYFFSTLALGTFLLTFLFIIFWEVYQNPSMFLTENELFVVYIIFKQFLQKKVNQRFTKPFLFDVLTQLFIFYYLFHQQTKMECCYILCPSCQVSVGFLNCCTCHKYFVLSQCNGLPVTCPICVNIRLDTYYQSDEDVELHSQCYRNSKRMFYHCQCCNGYFCKCVEKQLKKQIALTPCPLPKRKAQKV</sequence>
<gene>
    <name evidence="2" type="ORF">PSON_ATCC_30995.1.T1380027</name>
</gene>
<feature type="transmembrane region" description="Helical" evidence="1">
    <location>
        <begin position="12"/>
        <end position="30"/>
    </location>
</feature>
<dbReference type="AlphaFoldDB" id="A0A8S1R2V3"/>
<evidence type="ECO:0000256" key="1">
    <source>
        <dbReference type="SAM" id="Phobius"/>
    </source>
</evidence>
<keyword evidence="1" id="KW-0472">Membrane</keyword>
<dbReference type="OrthoDB" id="304786at2759"/>
<evidence type="ECO:0000313" key="3">
    <source>
        <dbReference type="Proteomes" id="UP000692954"/>
    </source>
</evidence>
<keyword evidence="3" id="KW-1185">Reference proteome</keyword>
<keyword evidence="1" id="KW-1133">Transmembrane helix</keyword>
<evidence type="ECO:0008006" key="4">
    <source>
        <dbReference type="Google" id="ProtNLM"/>
    </source>
</evidence>
<name>A0A8S1R2V3_9CILI</name>
<feature type="transmembrane region" description="Helical" evidence="1">
    <location>
        <begin position="256"/>
        <end position="278"/>
    </location>
</feature>
<proteinExistence type="predicted"/>
<dbReference type="Proteomes" id="UP000692954">
    <property type="component" value="Unassembled WGS sequence"/>
</dbReference>
<protein>
    <recommendedName>
        <fullName evidence="4">Transmembrane protein</fullName>
    </recommendedName>
</protein>
<comment type="caution">
    <text evidence="2">The sequence shown here is derived from an EMBL/GenBank/DDBJ whole genome shotgun (WGS) entry which is preliminary data.</text>
</comment>
<feature type="transmembrane region" description="Helical" evidence="1">
    <location>
        <begin position="36"/>
        <end position="55"/>
    </location>
</feature>
<reference evidence="2" key="1">
    <citation type="submission" date="2021-01" db="EMBL/GenBank/DDBJ databases">
        <authorList>
            <consortium name="Genoscope - CEA"/>
            <person name="William W."/>
        </authorList>
    </citation>
    <scope>NUCLEOTIDE SEQUENCE</scope>
</reference>
<keyword evidence="1" id="KW-0812">Transmembrane</keyword>
<feature type="transmembrane region" description="Helical" evidence="1">
    <location>
        <begin position="312"/>
        <end position="331"/>
    </location>
</feature>
<dbReference type="EMBL" id="CAJJDN010000138">
    <property type="protein sequence ID" value="CAD8122356.1"/>
    <property type="molecule type" value="Genomic_DNA"/>
</dbReference>
<evidence type="ECO:0000313" key="2">
    <source>
        <dbReference type="EMBL" id="CAD8122356.1"/>
    </source>
</evidence>